<evidence type="ECO:0000313" key="3">
    <source>
        <dbReference type="Proteomes" id="UP000269198"/>
    </source>
</evidence>
<evidence type="ECO:0000256" key="1">
    <source>
        <dbReference type="SAM" id="MobiDB-lite"/>
    </source>
</evidence>
<evidence type="ECO:0000313" key="2">
    <source>
        <dbReference type="EMBL" id="RNL83016.1"/>
    </source>
</evidence>
<dbReference type="AlphaFoldDB" id="A0A3N0E5A0"/>
<dbReference type="EMBL" id="RJMB01000019">
    <property type="protein sequence ID" value="RNL83016.1"/>
    <property type="molecule type" value="Genomic_DNA"/>
</dbReference>
<organism evidence="2 3">
    <name type="scientific">Halostreptopolyspora alba</name>
    <dbReference type="NCBI Taxonomy" id="2487137"/>
    <lineage>
        <taxon>Bacteria</taxon>
        <taxon>Bacillati</taxon>
        <taxon>Actinomycetota</taxon>
        <taxon>Actinomycetes</taxon>
        <taxon>Streptosporangiales</taxon>
        <taxon>Nocardiopsidaceae</taxon>
        <taxon>Halostreptopolyspora</taxon>
    </lineage>
</organism>
<reference evidence="2 3" key="1">
    <citation type="submission" date="2018-11" db="EMBL/GenBank/DDBJ databases">
        <title>The genome draft of YIM 96095.</title>
        <authorList>
            <person name="Tang S.-K."/>
            <person name="Chunyu W.-X."/>
            <person name="Feng Y.-Z."/>
        </authorList>
    </citation>
    <scope>NUCLEOTIDE SEQUENCE [LARGE SCALE GENOMIC DNA]</scope>
    <source>
        <strain evidence="2 3">YIM 96095</strain>
    </source>
</reference>
<proteinExistence type="predicted"/>
<accession>A0A3N0E5A0</accession>
<sequence length="90" mass="9468">MQCGTPGSVSSMQSPTAQTREPLSHRESRTHHGSGGREPGEGKEVAAPMASTCDSAERDAMVMAGDGRVSLERFSREASGKFAMVSGDRV</sequence>
<feature type="compositionally biased region" description="Polar residues" evidence="1">
    <location>
        <begin position="1"/>
        <end position="21"/>
    </location>
</feature>
<comment type="caution">
    <text evidence="2">The sequence shown here is derived from an EMBL/GenBank/DDBJ whole genome shotgun (WGS) entry which is preliminary data.</text>
</comment>
<feature type="region of interest" description="Disordered" evidence="1">
    <location>
        <begin position="1"/>
        <end position="52"/>
    </location>
</feature>
<name>A0A3N0E5A0_9ACTN</name>
<dbReference type="Proteomes" id="UP000269198">
    <property type="component" value="Unassembled WGS sequence"/>
</dbReference>
<protein>
    <submittedName>
        <fullName evidence="2">Uncharacterized protein</fullName>
    </submittedName>
</protein>
<keyword evidence="3" id="KW-1185">Reference proteome</keyword>
<gene>
    <name evidence="2" type="ORF">EFW17_17540</name>
</gene>